<dbReference type="InterPro" id="IPR001708">
    <property type="entry name" value="YidC/ALB3/OXA1/COX18"/>
</dbReference>
<dbReference type="KEGG" id="marz:MARA_38470"/>
<keyword evidence="5" id="KW-1003">Cell membrane</keyword>
<feature type="compositionally biased region" description="Low complexity" evidence="17">
    <location>
        <begin position="356"/>
        <end position="384"/>
    </location>
</feature>
<dbReference type="InterPro" id="IPR028055">
    <property type="entry name" value="YidC/Oxa/ALB_C"/>
</dbReference>
<reference evidence="20 21" key="1">
    <citation type="journal article" date="2019" name="Emerg. Microbes Infect.">
        <title>Comprehensive subspecies identification of 175 nontuberculous mycobacteria species based on 7547 genomic profiles.</title>
        <authorList>
            <person name="Matsumoto Y."/>
            <person name="Kinjo T."/>
            <person name="Motooka D."/>
            <person name="Nabeya D."/>
            <person name="Jung N."/>
            <person name="Uechi K."/>
            <person name="Horii T."/>
            <person name="Iida T."/>
            <person name="Fujita J."/>
            <person name="Nakamura S."/>
        </authorList>
    </citation>
    <scope>NUCLEOTIDE SEQUENCE [LARGE SCALE GENOMIC DNA]</scope>
    <source>
        <strain evidence="20 21">JCM 18538</strain>
    </source>
</reference>
<comment type="subcellular location">
    <subcellularLocation>
        <location evidence="1">Cell membrane</location>
        <topology evidence="1">Multi-pass membrane protein</topology>
    </subcellularLocation>
    <subcellularLocation>
        <location evidence="16">Membrane</location>
        <topology evidence="16">Multi-pass membrane protein</topology>
    </subcellularLocation>
</comment>
<dbReference type="GO" id="GO:0032977">
    <property type="term" value="F:membrane insertase activity"/>
    <property type="evidence" value="ECO:0007669"/>
    <property type="project" value="InterPro"/>
</dbReference>
<evidence type="ECO:0000256" key="3">
    <source>
        <dbReference type="ARBA" id="ARBA00015325"/>
    </source>
</evidence>
<organism evidence="20 21">
    <name type="scientific">Mycolicibacterium arabiense</name>
    <dbReference type="NCBI Taxonomy" id="1286181"/>
    <lineage>
        <taxon>Bacteria</taxon>
        <taxon>Bacillati</taxon>
        <taxon>Actinomycetota</taxon>
        <taxon>Actinomycetes</taxon>
        <taxon>Mycobacteriales</taxon>
        <taxon>Mycobacteriaceae</taxon>
        <taxon>Mycolicibacterium</taxon>
    </lineage>
</organism>
<evidence type="ECO:0000256" key="12">
    <source>
        <dbReference type="ARBA" id="ARBA00026028"/>
    </source>
</evidence>
<evidence type="ECO:0000256" key="16">
    <source>
        <dbReference type="RuleBase" id="RU003945"/>
    </source>
</evidence>
<dbReference type="GO" id="GO:0005886">
    <property type="term" value="C:plasma membrane"/>
    <property type="evidence" value="ECO:0007669"/>
    <property type="project" value="UniProtKB-SubCell"/>
</dbReference>
<keyword evidence="9 18" id="KW-0472">Membrane</keyword>
<feature type="compositionally biased region" description="Low complexity" evidence="17">
    <location>
        <begin position="305"/>
        <end position="316"/>
    </location>
</feature>
<dbReference type="RefSeq" id="WP_163919861.1">
    <property type="nucleotide sequence ID" value="NZ_AP022593.1"/>
</dbReference>
<evidence type="ECO:0000256" key="17">
    <source>
        <dbReference type="SAM" id="MobiDB-lite"/>
    </source>
</evidence>
<evidence type="ECO:0000256" key="13">
    <source>
        <dbReference type="ARBA" id="ARBA00031538"/>
    </source>
</evidence>
<geneLocation type="plasmid" evidence="21">
    <name>pjcm18538 dna</name>
</geneLocation>
<evidence type="ECO:0000256" key="18">
    <source>
        <dbReference type="SAM" id="Phobius"/>
    </source>
</evidence>
<evidence type="ECO:0000256" key="15">
    <source>
        <dbReference type="ARBA" id="ARBA00033342"/>
    </source>
</evidence>
<evidence type="ECO:0000256" key="10">
    <source>
        <dbReference type="ARBA" id="ARBA00023186"/>
    </source>
</evidence>
<dbReference type="EMBL" id="AP022593">
    <property type="protein sequence ID" value="BBY50379.1"/>
    <property type="molecule type" value="Genomic_DNA"/>
</dbReference>
<keyword evidence="6 16" id="KW-0812">Transmembrane</keyword>
<feature type="transmembrane region" description="Helical" evidence="18">
    <location>
        <begin position="100"/>
        <end position="123"/>
    </location>
</feature>
<dbReference type="InterPro" id="IPR047196">
    <property type="entry name" value="YidC_ALB_C"/>
</dbReference>
<name>A0A7I7S2C6_9MYCO</name>
<dbReference type="Proteomes" id="UP000467428">
    <property type="component" value="Chromosome"/>
</dbReference>
<dbReference type="PANTHER" id="PTHR12428">
    <property type="entry name" value="OXA1"/>
    <property type="match status" value="1"/>
</dbReference>
<keyword evidence="7" id="KW-0653">Protein transport</keyword>
<evidence type="ECO:0000256" key="7">
    <source>
        <dbReference type="ARBA" id="ARBA00022927"/>
    </source>
</evidence>
<feature type="transmembrane region" description="Helical" evidence="18">
    <location>
        <begin position="232"/>
        <end position="257"/>
    </location>
</feature>
<comment type="function">
    <text evidence="11">Required for the insertion and/or proper folding and/or complex formation of integral membrane proteins into the membrane. Involved in integration of membrane proteins that insert both dependently and independently of the Sec translocase complex, as well as at least some lipoproteins. Aids folding of multispanning membrane proteins.</text>
</comment>
<feature type="compositionally biased region" description="Acidic residues" evidence="17">
    <location>
        <begin position="328"/>
        <end position="343"/>
    </location>
</feature>
<keyword evidence="10" id="KW-0143">Chaperone</keyword>
<dbReference type="NCBIfam" id="NF002899">
    <property type="entry name" value="PRK03449.1"/>
    <property type="match status" value="1"/>
</dbReference>
<evidence type="ECO:0000256" key="6">
    <source>
        <dbReference type="ARBA" id="ARBA00022692"/>
    </source>
</evidence>
<dbReference type="NCBIfam" id="TIGR03592">
    <property type="entry name" value="yidC_oxa1_cterm"/>
    <property type="match status" value="1"/>
</dbReference>
<evidence type="ECO:0000313" key="21">
    <source>
        <dbReference type="Proteomes" id="UP000467428"/>
    </source>
</evidence>
<gene>
    <name evidence="20" type="ORF">MARA_38470</name>
</gene>
<evidence type="ECO:0000256" key="8">
    <source>
        <dbReference type="ARBA" id="ARBA00022989"/>
    </source>
</evidence>
<evidence type="ECO:0000256" key="4">
    <source>
        <dbReference type="ARBA" id="ARBA00022448"/>
    </source>
</evidence>
<keyword evidence="4" id="KW-0813">Transport</keyword>
<evidence type="ECO:0000256" key="9">
    <source>
        <dbReference type="ARBA" id="ARBA00023136"/>
    </source>
</evidence>
<evidence type="ECO:0000256" key="14">
    <source>
        <dbReference type="ARBA" id="ARBA00033245"/>
    </source>
</evidence>
<dbReference type="GO" id="GO:0051205">
    <property type="term" value="P:protein insertion into membrane"/>
    <property type="evidence" value="ECO:0007669"/>
    <property type="project" value="TreeGrafter"/>
</dbReference>
<feature type="domain" description="Membrane insertase YidC/Oxa/ALB C-terminal" evidence="19">
    <location>
        <begin position="37"/>
        <end position="270"/>
    </location>
</feature>
<evidence type="ECO:0000256" key="2">
    <source>
        <dbReference type="ARBA" id="ARBA00010527"/>
    </source>
</evidence>
<dbReference type="Pfam" id="PF02096">
    <property type="entry name" value="60KD_IMP"/>
    <property type="match status" value="1"/>
</dbReference>
<protein>
    <recommendedName>
        <fullName evidence="3">Membrane protein insertase YidC</fullName>
    </recommendedName>
    <alternativeName>
        <fullName evidence="15">Foldase YidC</fullName>
    </alternativeName>
    <alternativeName>
        <fullName evidence="14">Membrane integrase YidC</fullName>
    </alternativeName>
    <alternativeName>
        <fullName evidence="13">Membrane protein YidC</fullName>
    </alternativeName>
</protein>
<comment type="subunit">
    <text evidence="12">Interacts with the Sec translocase complex via SecD. Specifically interacts with transmembrane segments of nascent integral membrane proteins during membrane integration.</text>
</comment>
<proteinExistence type="inferred from homology"/>
<feature type="transmembrane region" description="Helical" evidence="18">
    <location>
        <begin position="188"/>
        <end position="207"/>
    </location>
</feature>
<dbReference type="GO" id="GO:0015031">
    <property type="term" value="P:protein transport"/>
    <property type="evidence" value="ECO:0007669"/>
    <property type="project" value="UniProtKB-KW"/>
</dbReference>
<dbReference type="AlphaFoldDB" id="A0A7I7S2C6"/>
<evidence type="ECO:0000313" key="20">
    <source>
        <dbReference type="EMBL" id="BBY50379.1"/>
    </source>
</evidence>
<evidence type="ECO:0000259" key="19">
    <source>
        <dbReference type="Pfam" id="PF02096"/>
    </source>
</evidence>
<evidence type="ECO:0000256" key="11">
    <source>
        <dbReference type="ARBA" id="ARBA00025034"/>
    </source>
</evidence>
<accession>A0A7I7S2C6</accession>
<evidence type="ECO:0000256" key="5">
    <source>
        <dbReference type="ARBA" id="ARBA00022475"/>
    </source>
</evidence>
<keyword evidence="8 18" id="KW-1133">Transmembrane helix</keyword>
<feature type="region of interest" description="Disordered" evidence="17">
    <location>
        <begin position="287"/>
        <end position="391"/>
    </location>
</feature>
<sequence length="391" mass="43096">MFNWASLDYIYYPVSAIMWLWYKLFAFLLGPSNFFAWALSVMFLVFTLRAILYKPFVRQIETTRQMQELQPQIKALQKKYGKDRQRMALEMQKLQKDHGFNPILGCLPMLAQVPVFLGLYHVLMSFNRTQTGFGRLGLSVEENRSLGNYLFSATDVGHFLDANLFGAPLGASMIQTVGLGAFTEFDRMAVIFTGIPLMIIAGIATHFNSRASVARQSPEAAANPQTAMMNKLALYVFPIGVVVGGPFLPLAVILYWVSNNIWTYGQQHYVFGKIEKREEAEKLAIKERQASNAPAPGARPKKGAKPAPGAKPVAGRKPVKATEATDATVEDVESTAIVEDGEAAVDTAPPTKKPAAKNAAAKKPPTKGSTNGAAKNAPRRNTTNRPRKRRT</sequence>
<evidence type="ECO:0000256" key="1">
    <source>
        <dbReference type="ARBA" id="ARBA00004651"/>
    </source>
</evidence>
<feature type="transmembrane region" description="Helical" evidence="18">
    <location>
        <begin position="34"/>
        <end position="52"/>
    </location>
</feature>
<dbReference type="PANTHER" id="PTHR12428:SF65">
    <property type="entry name" value="CYTOCHROME C OXIDASE ASSEMBLY PROTEIN COX18, MITOCHONDRIAL"/>
    <property type="match status" value="1"/>
</dbReference>
<dbReference type="CDD" id="cd20070">
    <property type="entry name" value="5TM_YidC_Alb3"/>
    <property type="match status" value="1"/>
</dbReference>
<comment type="similarity">
    <text evidence="2">Belongs to the OXA1/ALB3/YidC family. Type 1 subfamily.</text>
</comment>
<keyword evidence="21" id="KW-1185">Reference proteome</keyword>
<feature type="transmembrane region" description="Helical" evidence="18">
    <location>
        <begin position="9"/>
        <end position="28"/>
    </location>
</feature>